<accession>A0A6S7BBN6</accession>
<evidence type="ECO:0000259" key="7">
    <source>
        <dbReference type="Pfam" id="PF00149"/>
    </source>
</evidence>
<evidence type="ECO:0000313" key="9">
    <source>
        <dbReference type="Proteomes" id="UP000494115"/>
    </source>
</evidence>
<keyword evidence="2" id="KW-0997">Cell inner membrane</keyword>
<keyword evidence="4" id="KW-0472">Membrane</keyword>
<dbReference type="Proteomes" id="UP000494115">
    <property type="component" value="Unassembled WGS sequence"/>
</dbReference>
<dbReference type="CDD" id="cd07398">
    <property type="entry name" value="MPP_YbbF-LpxH"/>
    <property type="match status" value="1"/>
</dbReference>
<gene>
    <name evidence="8" type="primary">lpxH_2</name>
    <name evidence="8" type="ORF">LMG28138_02045</name>
</gene>
<keyword evidence="8" id="KW-0378">Hydrolase</keyword>
<organism evidence="8 9">
    <name type="scientific">Pararobbsia alpina</name>
    <dbReference type="NCBI Taxonomy" id="621374"/>
    <lineage>
        <taxon>Bacteria</taxon>
        <taxon>Pseudomonadati</taxon>
        <taxon>Pseudomonadota</taxon>
        <taxon>Betaproteobacteria</taxon>
        <taxon>Burkholderiales</taxon>
        <taxon>Burkholderiaceae</taxon>
        <taxon>Pararobbsia</taxon>
    </lineage>
</organism>
<dbReference type="GO" id="GO:0009245">
    <property type="term" value="P:lipid A biosynthetic process"/>
    <property type="evidence" value="ECO:0007669"/>
    <property type="project" value="TreeGrafter"/>
</dbReference>
<sequence length="321" mass="36679">MRLSHPTRAAMKPKTTSLPPLFRQTVMDAPSFTGGPPTPQALRDDPTSPPSSAFLPDDEPQHRYRTIWLSDVHLGTSGCQAPYLLDFLRHNDSEYLYLVGDIIDGWQLKKGWFWPQAHNDVVQKVLRKARKGTQVFYIPGNHDESARQFCDHAFGDIQIREEAFHTTLAGKRLWVVHGDLFDGVIQHAKWLAYVGDSLYTLILLLNRWFNRIRARLGFQYWSLSQYLKHQVKNAVNFISQFEKVMTDEARRRGCDGVVCGHIHKAEIREIDGVLYCNDGDWVESLSALVETFEGELKVIYWTVLRSPEGTTLSRAPARVAA</sequence>
<dbReference type="AlphaFoldDB" id="A0A6S7BBN6"/>
<dbReference type="Pfam" id="PF00149">
    <property type="entry name" value="Metallophos"/>
    <property type="match status" value="1"/>
</dbReference>
<protein>
    <submittedName>
        <fullName evidence="8">UDP-2,3-diacylglucosamine hydrolase</fullName>
        <ecNumber evidence="8">3.6.1.54</ecNumber>
    </submittedName>
</protein>
<keyword evidence="1" id="KW-1003">Cell membrane</keyword>
<dbReference type="InterPro" id="IPR004843">
    <property type="entry name" value="Calcineurin-like_PHP"/>
</dbReference>
<reference evidence="8 9" key="1">
    <citation type="submission" date="2020-04" db="EMBL/GenBank/DDBJ databases">
        <authorList>
            <person name="De Canck E."/>
        </authorList>
    </citation>
    <scope>NUCLEOTIDE SEQUENCE [LARGE SCALE GENOMIC DNA]</scope>
    <source>
        <strain evidence="8 9">LMG 28138</strain>
    </source>
</reference>
<dbReference type="Gene3D" id="3.60.21.10">
    <property type="match status" value="1"/>
</dbReference>
<feature type="region of interest" description="Disordered" evidence="6">
    <location>
        <begin position="1"/>
        <end position="20"/>
    </location>
</feature>
<evidence type="ECO:0000256" key="6">
    <source>
        <dbReference type="SAM" id="MobiDB-lite"/>
    </source>
</evidence>
<proteinExistence type="predicted"/>
<dbReference type="InterPro" id="IPR043461">
    <property type="entry name" value="LpxH-like"/>
</dbReference>
<name>A0A6S7BBN6_9BURK</name>
<dbReference type="GO" id="GO:0046872">
    <property type="term" value="F:metal ion binding"/>
    <property type="evidence" value="ECO:0007669"/>
    <property type="project" value="UniProtKB-KW"/>
</dbReference>
<dbReference type="InterPro" id="IPR029052">
    <property type="entry name" value="Metallo-depent_PP-like"/>
</dbReference>
<evidence type="ECO:0000313" key="8">
    <source>
        <dbReference type="EMBL" id="CAB3785723.1"/>
    </source>
</evidence>
<keyword evidence="3" id="KW-0479">Metal-binding</keyword>
<dbReference type="PANTHER" id="PTHR34990:SF2">
    <property type="entry name" value="BLL8164 PROTEIN"/>
    <property type="match status" value="1"/>
</dbReference>
<dbReference type="EC" id="3.6.1.54" evidence="8"/>
<keyword evidence="9" id="KW-1185">Reference proteome</keyword>
<dbReference type="PANTHER" id="PTHR34990">
    <property type="entry name" value="UDP-2,3-DIACYLGLUCOSAMINE HYDROLASE-RELATED"/>
    <property type="match status" value="1"/>
</dbReference>
<evidence type="ECO:0000256" key="1">
    <source>
        <dbReference type="ARBA" id="ARBA00022475"/>
    </source>
</evidence>
<dbReference type="GO" id="GO:0016020">
    <property type="term" value="C:membrane"/>
    <property type="evidence" value="ECO:0007669"/>
    <property type="project" value="GOC"/>
</dbReference>
<evidence type="ECO:0000256" key="5">
    <source>
        <dbReference type="ARBA" id="ARBA00023211"/>
    </source>
</evidence>
<dbReference type="GO" id="GO:0008758">
    <property type="term" value="F:UDP-2,3-diacylglucosamine hydrolase activity"/>
    <property type="evidence" value="ECO:0007669"/>
    <property type="project" value="TreeGrafter"/>
</dbReference>
<feature type="domain" description="Calcineurin-like phosphoesterase" evidence="7">
    <location>
        <begin position="65"/>
        <end position="264"/>
    </location>
</feature>
<dbReference type="EMBL" id="CADIKM010000007">
    <property type="protein sequence ID" value="CAB3785723.1"/>
    <property type="molecule type" value="Genomic_DNA"/>
</dbReference>
<evidence type="ECO:0000256" key="3">
    <source>
        <dbReference type="ARBA" id="ARBA00022723"/>
    </source>
</evidence>
<keyword evidence="5" id="KW-0464">Manganese</keyword>
<evidence type="ECO:0000256" key="4">
    <source>
        <dbReference type="ARBA" id="ARBA00023136"/>
    </source>
</evidence>
<evidence type="ECO:0000256" key="2">
    <source>
        <dbReference type="ARBA" id="ARBA00022519"/>
    </source>
</evidence>
<feature type="region of interest" description="Disordered" evidence="6">
    <location>
        <begin position="26"/>
        <end position="58"/>
    </location>
</feature>
<dbReference type="SUPFAM" id="SSF56300">
    <property type="entry name" value="Metallo-dependent phosphatases"/>
    <property type="match status" value="1"/>
</dbReference>